<evidence type="ECO:0000313" key="2">
    <source>
        <dbReference type="Proteomes" id="UP001341281"/>
    </source>
</evidence>
<organism evidence="1 2">
    <name type="scientific">Paspalum notatum var. saurae</name>
    <dbReference type="NCBI Taxonomy" id="547442"/>
    <lineage>
        <taxon>Eukaryota</taxon>
        <taxon>Viridiplantae</taxon>
        <taxon>Streptophyta</taxon>
        <taxon>Embryophyta</taxon>
        <taxon>Tracheophyta</taxon>
        <taxon>Spermatophyta</taxon>
        <taxon>Magnoliopsida</taxon>
        <taxon>Liliopsida</taxon>
        <taxon>Poales</taxon>
        <taxon>Poaceae</taxon>
        <taxon>PACMAD clade</taxon>
        <taxon>Panicoideae</taxon>
        <taxon>Andropogonodae</taxon>
        <taxon>Paspaleae</taxon>
        <taxon>Paspalinae</taxon>
        <taxon>Paspalum</taxon>
    </lineage>
</organism>
<accession>A0AAQ3U555</accession>
<dbReference type="AlphaFoldDB" id="A0AAQ3U555"/>
<keyword evidence="2" id="KW-1185">Reference proteome</keyword>
<dbReference type="Proteomes" id="UP001341281">
    <property type="component" value="Chromosome 07"/>
</dbReference>
<dbReference type="EMBL" id="CP144751">
    <property type="protein sequence ID" value="WVZ85548.1"/>
    <property type="molecule type" value="Genomic_DNA"/>
</dbReference>
<reference evidence="1 2" key="1">
    <citation type="submission" date="2024-02" db="EMBL/GenBank/DDBJ databases">
        <title>High-quality chromosome-scale genome assembly of Pensacola bahiagrass (Paspalum notatum Flugge var. saurae).</title>
        <authorList>
            <person name="Vega J.M."/>
            <person name="Podio M."/>
            <person name="Orjuela J."/>
            <person name="Siena L.A."/>
            <person name="Pessino S.C."/>
            <person name="Combes M.C."/>
            <person name="Mariac C."/>
            <person name="Albertini E."/>
            <person name="Pupilli F."/>
            <person name="Ortiz J.P.A."/>
            <person name="Leblanc O."/>
        </authorList>
    </citation>
    <scope>NUCLEOTIDE SEQUENCE [LARGE SCALE GENOMIC DNA]</scope>
    <source>
        <strain evidence="1">R1</strain>
        <tissue evidence="1">Leaf</tissue>
    </source>
</reference>
<gene>
    <name evidence="1" type="ORF">U9M48_032463</name>
</gene>
<evidence type="ECO:0000313" key="1">
    <source>
        <dbReference type="EMBL" id="WVZ85548.1"/>
    </source>
</evidence>
<sequence length="94" mass="10770">MHCERKPVEAEDIVLLPDPQSSELDKSTYVSLSSDKLRKRIVVDNDFDHCGFTWPARIVEVILMASRSQKWHHTDSEVELTEDWGGYAANARIV</sequence>
<name>A0AAQ3U555_PASNO</name>
<proteinExistence type="predicted"/>
<protein>
    <submittedName>
        <fullName evidence="1">Uncharacterized protein</fullName>
    </submittedName>
</protein>